<dbReference type="CDD" id="cd01741">
    <property type="entry name" value="GATase1_1"/>
    <property type="match status" value="1"/>
</dbReference>
<dbReference type="PANTHER" id="PTHR42695">
    <property type="entry name" value="GLUTAMINE AMIDOTRANSFERASE YLR126C-RELATED"/>
    <property type="match status" value="1"/>
</dbReference>
<dbReference type="Gene3D" id="3.40.50.880">
    <property type="match status" value="1"/>
</dbReference>
<evidence type="ECO:0000313" key="2">
    <source>
        <dbReference type="EMBL" id="VAW97294.1"/>
    </source>
</evidence>
<name>A0A3B1ATG8_9ZZZZ</name>
<dbReference type="GO" id="GO:0005829">
    <property type="term" value="C:cytosol"/>
    <property type="evidence" value="ECO:0007669"/>
    <property type="project" value="TreeGrafter"/>
</dbReference>
<organism evidence="2">
    <name type="scientific">hydrothermal vent metagenome</name>
    <dbReference type="NCBI Taxonomy" id="652676"/>
    <lineage>
        <taxon>unclassified sequences</taxon>
        <taxon>metagenomes</taxon>
        <taxon>ecological metagenomes</taxon>
    </lineage>
</organism>
<protein>
    <submittedName>
        <fullName evidence="2">Glutamine amidotransferase, class I</fullName>
    </submittedName>
</protein>
<dbReference type="PROSITE" id="PS51273">
    <property type="entry name" value="GATASE_TYPE_1"/>
    <property type="match status" value="1"/>
</dbReference>
<dbReference type="InterPro" id="IPR017926">
    <property type="entry name" value="GATASE"/>
</dbReference>
<dbReference type="InterPro" id="IPR044992">
    <property type="entry name" value="ChyE-like"/>
</dbReference>
<evidence type="ECO:0000259" key="1">
    <source>
        <dbReference type="Pfam" id="PF00117"/>
    </source>
</evidence>
<keyword evidence="2" id="KW-0315">Glutamine amidotransferase</keyword>
<dbReference type="EMBL" id="UOFT01000056">
    <property type="protein sequence ID" value="VAW97294.1"/>
    <property type="molecule type" value="Genomic_DNA"/>
</dbReference>
<gene>
    <name evidence="2" type="ORF">MNBD_GAMMA23-1813</name>
</gene>
<feature type="domain" description="Glutamine amidotransferase" evidence="1">
    <location>
        <begin position="59"/>
        <end position="191"/>
    </location>
</feature>
<dbReference type="InterPro" id="IPR029062">
    <property type="entry name" value="Class_I_gatase-like"/>
</dbReference>
<dbReference type="Pfam" id="PF00117">
    <property type="entry name" value="GATase"/>
    <property type="match status" value="1"/>
</dbReference>
<accession>A0A3B1ATG8</accession>
<sequence length="237" mass="27592">MKIGILDADHLSDSVIRKYGCYADTFIHLLSPLKNKLAPTVSFQRYGIFNMEFPQSIDECDIYIITGSQYSTYEDIEWIKKLEQFIRKLHTHKKKLIGICFGHQIIAQSLGGKVEKNSKGWELGITSTHITQTQKWMKPERDFFFIIVSHQDHVTKLPDTAINFCETNICPNSGFYLDKHILTFQGHPEFIKDYVKLIIKLQSKNLTKEQRQIARTSLQQSDDKQLIAHWIINFINN</sequence>
<dbReference type="PANTHER" id="PTHR42695:SF5">
    <property type="entry name" value="GLUTAMINE AMIDOTRANSFERASE YLR126C-RELATED"/>
    <property type="match status" value="1"/>
</dbReference>
<dbReference type="GO" id="GO:0016740">
    <property type="term" value="F:transferase activity"/>
    <property type="evidence" value="ECO:0007669"/>
    <property type="project" value="UniProtKB-KW"/>
</dbReference>
<dbReference type="SUPFAM" id="SSF52317">
    <property type="entry name" value="Class I glutamine amidotransferase-like"/>
    <property type="match status" value="1"/>
</dbReference>
<proteinExistence type="predicted"/>
<dbReference type="AlphaFoldDB" id="A0A3B1ATG8"/>
<reference evidence="2" key="1">
    <citation type="submission" date="2018-06" db="EMBL/GenBank/DDBJ databases">
        <authorList>
            <person name="Zhirakovskaya E."/>
        </authorList>
    </citation>
    <scope>NUCLEOTIDE SEQUENCE</scope>
</reference>
<keyword evidence="2" id="KW-0808">Transferase</keyword>